<dbReference type="VEuPathDB" id="FungiDB:H257_16002"/>
<dbReference type="AlphaFoldDB" id="A0A6A5AN52"/>
<evidence type="ECO:0000313" key="2">
    <source>
        <dbReference type="EMBL" id="KAF0756698.1"/>
    </source>
</evidence>
<feature type="domain" description="MULE transposase" evidence="1">
    <location>
        <begin position="236"/>
        <end position="338"/>
    </location>
</feature>
<accession>A0A6A5AN52</accession>
<dbReference type="Pfam" id="PF10551">
    <property type="entry name" value="MULE"/>
    <property type="match status" value="1"/>
</dbReference>
<feature type="non-terminal residue" evidence="2">
    <location>
        <position position="534"/>
    </location>
</feature>
<name>A0A6A5AN52_APHAT</name>
<dbReference type="Proteomes" id="UP000469452">
    <property type="component" value="Unassembled WGS sequence"/>
</dbReference>
<gene>
    <name evidence="2" type="ORF">AaE_004530</name>
</gene>
<evidence type="ECO:0000313" key="3">
    <source>
        <dbReference type="Proteomes" id="UP000469452"/>
    </source>
</evidence>
<evidence type="ECO:0000259" key="1">
    <source>
        <dbReference type="Pfam" id="PF10551"/>
    </source>
</evidence>
<dbReference type="InterPro" id="IPR018289">
    <property type="entry name" value="MULE_transposase_dom"/>
</dbReference>
<comment type="caution">
    <text evidence="2">The sequence shown here is derived from an EMBL/GenBank/DDBJ whole genome shotgun (WGS) entry which is preliminary data.</text>
</comment>
<organism evidence="2 3">
    <name type="scientific">Aphanomyces astaci</name>
    <name type="common">Crayfish plague agent</name>
    <dbReference type="NCBI Taxonomy" id="112090"/>
    <lineage>
        <taxon>Eukaryota</taxon>
        <taxon>Sar</taxon>
        <taxon>Stramenopiles</taxon>
        <taxon>Oomycota</taxon>
        <taxon>Saprolegniomycetes</taxon>
        <taxon>Saprolegniales</taxon>
        <taxon>Verrucalvaceae</taxon>
        <taxon>Aphanomyces</taxon>
    </lineage>
</organism>
<dbReference type="EMBL" id="VJMI01010172">
    <property type="protein sequence ID" value="KAF0756698.1"/>
    <property type="molecule type" value="Genomic_DNA"/>
</dbReference>
<proteinExistence type="predicted"/>
<protein>
    <recommendedName>
        <fullName evidence="1">MULE transposase domain-containing protein</fullName>
    </recommendedName>
</protein>
<sequence length="534" mass="62109">MWVFLVTMDSARVDEFRATLPEYGITHKNFIKCNMDHDGPDLSLAKHHVMTVQYTRCVSPLCHPAGEDQAQPLRFVSNFNLHFNSDCHGAVNLNRMMVMQYPETQRYHVTFEMKNALATWIDDDPKHNPKKLFKTLKARPLVKKDSHAVHYMRSKVLLQKSTVPAAVEEPMKWRLTDNVEDQVAHKPFVFGVEEEAGRFALGDGGMQAFRVGLSTVELIRKYHAVVTSNPMKTVICHMDTTFSTNVLRYPMFVFGYSDMAGSFHLLRVCITSQRTHVDVAWLLRSLKEKFTSLLNYAWAPTRLMGDAEKAQFLGMTNALQPELPFLEYLMCFFHVLKNCYDKRQGMTSEEWTSVTFDNYLLHMSTSEADLVNNMDTAHVNWEGSRTLRKFRTYFFNTWLPYHAVYSTNRGPRFWKWQVFHSHWGCSYTNNPNEHFNRKLKDAIGRVKKHVPHLVQEVAKLVQEISTKVTPWLLASRRLRVDEVPRVRPVTWCVLHLPEEIAEGEQDEGIPRRAWHYNSVSRNVQRLESPNQPDI</sequence>
<reference evidence="2 3" key="1">
    <citation type="submission" date="2019-06" db="EMBL/GenBank/DDBJ databases">
        <title>Genomics analysis of Aphanomyces spp. identifies a new class of oomycete effector associated with host adaptation.</title>
        <authorList>
            <person name="Gaulin E."/>
        </authorList>
    </citation>
    <scope>NUCLEOTIDE SEQUENCE [LARGE SCALE GENOMIC DNA]</scope>
    <source>
        <strain evidence="2 3">E</strain>
    </source>
</reference>